<evidence type="ECO:0000256" key="2">
    <source>
        <dbReference type="ARBA" id="ARBA00022795"/>
    </source>
</evidence>
<keyword evidence="3" id="KW-0966">Cell projection</keyword>
<comment type="similarity">
    <text evidence="1">Belongs to the FlgD family.</text>
</comment>
<evidence type="ECO:0000256" key="1">
    <source>
        <dbReference type="ARBA" id="ARBA00010577"/>
    </source>
</evidence>
<dbReference type="InterPro" id="IPR005648">
    <property type="entry name" value="FlgD"/>
</dbReference>
<dbReference type="NCBIfam" id="NF007197">
    <property type="entry name" value="PRK09618.1"/>
    <property type="match status" value="1"/>
</dbReference>
<protein>
    <submittedName>
        <fullName evidence="3">Flagellar hook assembly protein FlgD</fullName>
    </submittedName>
</protein>
<dbReference type="RefSeq" id="WP_226538331.1">
    <property type="nucleotide sequence ID" value="NZ_CP129013.1"/>
</dbReference>
<keyword evidence="4" id="KW-1185">Reference proteome</keyword>
<proteinExistence type="inferred from homology"/>
<dbReference type="Proteomes" id="UP001197974">
    <property type="component" value="Chromosome"/>
</dbReference>
<evidence type="ECO:0000313" key="3">
    <source>
        <dbReference type="EMBL" id="WLR43536.1"/>
    </source>
</evidence>
<name>A0ABY9JVW1_9BACI</name>
<organism evidence="3 4">
    <name type="scientific">Bacillus carboniphilus</name>
    <dbReference type="NCBI Taxonomy" id="86663"/>
    <lineage>
        <taxon>Bacteria</taxon>
        <taxon>Bacillati</taxon>
        <taxon>Bacillota</taxon>
        <taxon>Bacilli</taxon>
        <taxon>Bacillales</taxon>
        <taxon>Bacillaceae</taxon>
        <taxon>Bacillus</taxon>
    </lineage>
</organism>
<accession>A0ABY9JVW1</accession>
<evidence type="ECO:0000313" key="4">
    <source>
        <dbReference type="Proteomes" id="UP001197974"/>
    </source>
</evidence>
<gene>
    <name evidence="3" type="primary">flgD</name>
    <name evidence="3" type="ORF">LC087_05060</name>
</gene>
<dbReference type="Pfam" id="PF03963">
    <property type="entry name" value="FlgD"/>
    <property type="match status" value="1"/>
</dbReference>
<keyword evidence="2" id="KW-1005">Bacterial flagellum biogenesis</keyword>
<sequence>MATQIDSNLYLSNATQTTSSSGNSNLDKDDFLKILITQLQHQGPMNPMEDKEFISQMANFSTLEQMTNMNSTLTQLIDSQSNQSFLSTSQLIGKEVEWLTQEISESSSIVTAVKQNGSSIILELENGREIDSQLVTKISS</sequence>
<reference evidence="3 4" key="1">
    <citation type="submission" date="2023-06" db="EMBL/GenBank/DDBJ databases">
        <title>Five Gram-positive bacteria isolated from mangrove sediments in Shenzhen, Guangdong, China.</title>
        <authorList>
            <person name="Yu S."/>
            <person name="Zheng W."/>
            <person name="Huang Y."/>
        </authorList>
    </citation>
    <scope>NUCLEOTIDE SEQUENCE [LARGE SCALE GENOMIC DNA]</scope>
    <source>
        <strain evidence="3 4">SaN35-3</strain>
    </source>
</reference>
<dbReference type="EMBL" id="CP129013">
    <property type="protein sequence ID" value="WLR43536.1"/>
    <property type="molecule type" value="Genomic_DNA"/>
</dbReference>
<keyword evidence="3" id="KW-0969">Cilium</keyword>
<keyword evidence="3" id="KW-0282">Flagellum</keyword>